<protein>
    <recommendedName>
        <fullName evidence="4 5">Small ribosomal subunit protein bS21</fullName>
    </recommendedName>
</protein>
<dbReference type="GO" id="GO:0003735">
    <property type="term" value="F:structural constituent of ribosome"/>
    <property type="evidence" value="ECO:0007669"/>
    <property type="project" value="InterPro"/>
</dbReference>
<gene>
    <name evidence="5 8" type="primary">rpsU</name>
    <name evidence="8" type="ORF">HYR64_05455</name>
</gene>
<feature type="compositionally biased region" description="Basic and acidic residues" evidence="7">
    <location>
        <begin position="35"/>
        <end position="45"/>
    </location>
</feature>
<evidence type="ECO:0000256" key="5">
    <source>
        <dbReference type="HAMAP-Rule" id="MF_00358"/>
    </source>
</evidence>
<feature type="region of interest" description="Disordered" evidence="7">
    <location>
        <begin position="35"/>
        <end position="57"/>
    </location>
</feature>
<evidence type="ECO:0000256" key="4">
    <source>
        <dbReference type="ARBA" id="ARBA00035135"/>
    </source>
</evidence>
<comment type="caution">
    <text evidence="8">The sequence shown here is derived from an EMBL/GenBank/DDBJ whole genome shotgun (WGS) entry which is preliminary data.</text>
</comment>
<feature type="compositionally biased region" description="Basic residues" evidence="7">
    <location>
        <begin position="46"/>
        <end position="57"/>
    </location>
</feature>
<dbReference type="GO" id="GO:0006412">
    <property type="term" value="P:translation"/>
    <property type="evidence" value="ECO:0007669"/>
    <property type="project" value="UniProtKB-UniRule"/>
</dbReference>
<dbReference type="InterPro" id="IPR001911">
    <property type="entry name" value="Ribosomal_bS21"/>
</dbReference>
<dbReference type="EMBL" id="JACOSL010000033">
    <property type="protein sequence ID" value="MBI1756535.1"/>
    <property type="molecule type" value="Genomic_DNA"/>
</dbReference>
<reference evidence="8" key="1">
    <citation type="submission" date="2020-07" db="EMBL/GenBank/DDBJ databases">
        <title>Huge and variable diversity of episymbiotic CPR bacteria and DPANN archaea in groundwater ecosystems.</title>
        <authorList>
            <person name="He C.Y."/>
            <person name="Keren R."/>
            <person name="Whittaker M."/>
            <person name="Farag I.F."/>
            <person name="Doudna J."/>
            <person name="Cate J.H.D."/>
            <person name="Banfield J.F."/>
        </authorList>
    </citation>
    <scope>NUCLEOTIDE SEQUENCE</scope>
    <source>
        <strain evidence="8">NC_groundwater_17_Pr7_B-0.1um_64_12</strain>
    </source>
</reference>
<keyword evidence="2 5" id="KW-0689">Ribosomal protein</keyword>
<dbReference type="Pfam" id="PF01165">
    <property type="entry name" value="Ribosomal_S21"/>
    <property type="match status" value="1"/>
</dbReference>
<evidence type="ECO:0000256" key="3">
    <source>
        <dbReference type="ARBA" id="ARBA00023274"/>
    </source>
</evidence>
<dbReference type="HAMAP" id="MF_00358">
    <property type="entry name" value="Ribosomal_bS21"/>
    <property type="match status" value="1"/>
</dbReference>
<evidence type="ECO:0000256" key="2">
    <source>
        <dbReference type="ARBA" id="ARBA00022980"/>
    </source>
</evidence>
<evidence type="ECO:0000313" key="9">
    <source>
        <dbReference type="Proteomes" id="UP000727962"/>
    </source>
</evidence>
<evidence type="ECO:0000256" key="6">
    <source>
        <dbReference type="RuleBase" id="RU000667"/>
    </source>
</evidence>
<dbReference type="PRINTS" id="PR00976">
    <property type="entry name" value="RIBOSOMALS21"/>
</dbReference>
<evidence type="ECO:0000313" key="8">
    <source>
        <dbReference type="EMBL" id="MBI1756535.1"/>
    </source>
</evidence>
<dbReference type="Gene3D" id="1.20.5.1150">
    <property type="entry name" value="Ribosomal protein S8"/>
    <property type="match status" value="1"/>
</dbReference>
<accession>A0A931LXA2</accession>
<name>A0A931LXA2_FIMGI</name>
<dbReference type="GO" id="GO:1990904">
    <property type="term" value="C:ribonucleoprotein complex"/>
    <property type="evidence" value="ECO:0007669"/>
    <property type="project" value="UniProtKB-KW"/>
</dbReference>
<keyword evidence="3 5" id="KW-0687">Ribonucleoprotein</keyword>
<dbReference type="InterPro" id="IPR038380">
    <property type="entry name" value="Ribosomal_bS21_sf"/>
</dbReference>
<dbReference type="NCBIfam" id="TIGR00030">
    <property type="entry name" value="S21p"/>
    <property type="match status" value="1"/>
</dbReference>
<organism evidence="8 9">
    <name type="scientific">Fimbriimonas ginsengisoli</name>
    <dbReference type="NCBI Taxonomy" id="1005039"/>
    <lineage>
        <taxon>Bacteria</taxon>
        <taxon>Bacillati</taxon>
        <taxon>Armatimonadota</taxon>
        <taxon>Fimbriimonadia</taxon>
        <taxon>Fimbriimonadales</taxon>
        <taxon>Fimbriimonadaceae</taxon>
        <taxon>Fimbriimonas</taxon>
    </lineage>
</organism>
<sequence>MIYVIVQQNESIDSALKRFNMKLQQSGVLRVLKEHSHYEKPSEKARRIRRRRISRGN</sequence>
<evidence type="ECO:0000256" key="7">
    <source>
        <dbReference type="SAM" id="MobiDB-lite"/>
    </source>
</evidence>
<dbReference type="AlphaFoldDB" id="A0A931LXA2"/>
<dbReference type="Proteomes" id="UP000727962">
    <property type="component" value="Unassembled WGS sequence"/>
</dbReference>
<comment type="similarity">
    <text evidence="1 5 6">Belongs to the bacterial ribosomal protein bS21 family.</text>
</comment>
<evidence type="ECO:0000256" key="1">
    <source>
        <dbReference type="ARBA" id="ARBA00006640"/>
    </source>
</evidence>
<dbReference type="GO" id="GO:0005840">
    <property type="term" value="C:ribosome"/>
    <property type="evidence" value="ECO:0007669"/>
    <property type="project" value="UniProtKB-KW"/>
</dbReference>
<proteinExistence type="inferred from homology"/>